<keyword evidence="1" id="KW-0812">Transmembrane</keyword>
<dbReference type="EMBL" id="NSKE01000013">
    <property type="protein sequence ID" value="PAU92826.1"/>
    <property type="molecule type" value="Genomic_DNA"/>
</dbReference>
<organism evidence="2 3">
    <name type="scientific">Fodinibius salipaludis</name>
    <dbReference type="NCBI Taxonomy" id="2032627"/>
    <lineage>
        <taxon>Bacteria</taxon>
        <taxon>Pseudomonadati</taxon>
        <taxon>Balneolota</taxon>
        <taxon>Balneolia</taxon>
        <taxon>Balneolales</taxon>
        <taxon>Balneolaceae</taxon>
        <taxon>Fodinibius</taxon>
    </lineage>
</organism>
<dbReference type="Proteomes" id="UP000218831">
    <property type="component" value="Unassembled WGS sequence"/>
</dbReference>
<protein>
    <submittedName>
        <fullName evidence="2">Uncharacterized protein</fullName>
    </submittedName>
</protein>
<reference evidence="2 3" key="1">
    <citation type="submission" date="2017-08" db="EMBL/GenBank/DDBJ databases">
        <title>Aliifodinibius alkalisoli sp. nov., isolated from saline alkaline soil.</title>
        <authorList>
            <person name="Liu D."/>
            <person name="Zhang G."/>
        </authorList>
    </citation>
    <scope>NUCLEOTIDE SEQUENCE [LARGE SCALE GENOMIC DNA]</scope>
    <source>
        <strain evidence="2 3">WN023</strain>
    </source>
</reference>
<proteinExistence type="predicted"/>
<evidence type="ECO:0000256" key="1">
    <source>
        <dbReference type="SAM" id="Phobius"/>
    </source>
</evidence>
<feature type="transmembrane region" description="Helical" evidence="1">
    <location>
        <begin position="41"/>
        <end position="64"/>
    </location>
</feature>
<dbReference type="AlphaFoldDB" id="A0A2A2G4X4"/>
<evidence type="ECO:0000313" key="3">
    <source>
        <dbReference type="Proteomes" id="UP000218831"/>
    </source>
</evidence>
<keyword evidence="1" id="KW-1133">Transmembrane helix</keyword>
<gene>
    <name evidence="2" type="ORF">CK503_14825</name>
</gene>
<comment type="caution">
    <text evidence="2">The sequence shown here is derived from an EMBL/GenBank/DDBJ whole genome shotgun (WGS) entry which is preliminary data.</text>
</comment>
<feature type="transmembrane region" description="Helical" evidence="1">
    <location>
        <begin position="12"/>
        <end position="34"/>
    </location>
</feature>
<keyword evidence="1" id="KW-0472">Membrane</keyword>
<dbReference type="OrthoDB" id="9813621at2"/>
<accession>A0A2A2G4X4</accession>
<feature type="transmembrane region" description="Helical" evidence="1">
    <location>
        <begin position="101"/>
        <end position="123"/>
    </location>
</feature>
<feature type="transmembrane region" description="Helical" evidence="1">
    <location>
        <begin position="76"/>
        <end position="94"/>
    </location>
</feature>
<evidence type="ECO:0000313" key="2">
    <source>
        <dbReference type="EMBL" id="PAU92826.1"/>
    </source>
</evidence>
<feature type="transmembrane region" description="Helical" evidence="1">
    <location>
        <begin position="129"/>
        <end position="151"/>
    </location>
</feature>
<keyword evidence="3" id="KW-1185">Reference proteome</keyword>
<sequence>MIAMQFTDEVVWTLSDFILAGTLLFGTGLTYKLATRNTGEIIYRIAIGFALFTGLFLIWVNLAVGIIGSEDNPVNLLYFGVFFLGIIGALIARFQSQGMELTMFAMALTQALVTVIVLIGGFYQSPPSTVFHIISVNGFFITLYILSALLFRYDAKGNKSTSTI</sequence>
<name>A0A2A2G4X4_9BACT</name>